<reference evidence="1 2" key="1">
    <citation type="submission" date="2024-02" db="EMBL/GenBank/DDBJ databases">
        <authorList>
            <person name="Chen Y."/>
            <person name="Shah S."/>
            <person name="Dougan E. K."/>
            <person name="Thang M."/>
            <person name="Chan C."/>
        </authorList>
    </citation>
    <scope>NUCLEOTIDE SEQUENCE [LARGE SCALE GENOMIC DNA]</scope>
</reference>
<dbReference type="EMBL" id="CAXAMM010040881">
    <property type="protein sequence ID" value="CAK9095962.1"/>
    <property type="molecule type" value="Genomic_DNA"/>
</dbReference>
<organism evidence="1 2">
    <name type="scientific">Durusdinium trenchii</name>
    <dbReference type="NCBI Taxonomy" id="1381693"/>
    <lineage>
        <taxon>Eukaryota</taxon>
        <taxon>Sar</taxon>
        <taxon>Alveolata</taxon>
        <taxon>Dinophyceae</taxon>
        <taxon>Suessiales</taxon>
        <taxon>Symbiodiniaceae</taxon>
        <taxon>Durusdinium</taxon>
    </lineage>
</organism>
<feature type="non-terminal residue" evidence="1">
    <location>
        <position position="107"/>
    </location>
</feature>
<name>A0ABP0RA16_9DINO</name>
<evidence type="ECO:0000313" key="2">
    <source>
        <dbReference type="Proteomes" id="UP001642464"/>
    </source>
</evidence>
<evidence type="ECO:0000313" key="1">
    <source>
        <dbReference type="EMBL" id="CAK9095962.1"/>
    </source>
</evidence>
<proteinExistence type="predicted"/>
<gene>
    <name evidence="1" type="ORF">SCF082_LOCUS45067</name>
</gene>
<comment type="caution">
    <text evidence="1">The sequence shown here is derived from an EMBL/GenBank/DDBJ whole genome shotgun (WGS) entry which is preliminary data.</text>
</comment>
<protein>
    <submittedName>
        <fullName evidence="1">Uncharacterized protein</fullName>
    </submittedName>
</protein>
<keyword evidence="2" id="KW-1185">Reference proteome</keyword>
<accession>A0ABP0RA16</accession>
<dbReference type="Proteomes" id="UP001642464">
    <property type="component" value="Unassembled WGS sequence"/>
</dbReference>
<sequence>MAKRKSFGRSRAVYFSAGLKNTEAENVTYTALREGGGKLPQGKDGIPAEGEAPIEPLTYMIALMSARSSKDAPRRFWMELRKELYQGLTEIDRRVQPQRQWGDLWNG</sequence>